<dbReference type="InterPro" id="IPR016161">
    <property type="entry name" value="Ald_DH/histidinol_DH"/>
</dbReference>
<keyword evidence="7" id="KW-1185">Reference proteome</keyword>
<evidence type="ECO:0000313" key="7">
    <source>
        <dbReference type="Proteomes" id="UP000033572"/>
    </source>
</evidence>
<dbReference type="Pfam" id="PF00171">
    <property type="entry name" value="Aldedh"/>
    <property type="match status" value="1"/>
</dbReference>
<dbReference type="Gene3D" id="3.40.309.10">
    <property type="entry name" value="Aldehyde Dehydrogenase, Chain A, domain 2"/>
    <property type="match status" value="1"/>
</dbReference>
<dbReference type="InterPro" id="IPR015657">
    <property type="entry name" value="Aminobutyraldehyde_DH"/>
</dbReference>
<evidence type="ECO:0000259" key="5">
    <source>
        <dbReference type="Pfam" id="PF00171"/>
    </source>
</evidence>
<evidence type="ECO:0000256" key="2">
    <source>
        <dbReference type="ARBA" id="ARBA00023002"/>
    </source>
</evidence>
<dbReference type="EMBL" id="JYIU01000037">
    <property type="protein sequence ID" value="KJL23069.1"/>
    <property type="molecule type" value="Genomic_DNA"/>
</dbReference>
<dbReference type="InterPro" id="IPR016163">
    <property type="entry name" value="Ald_DH_C"/>
</dbReference>
<evidence type="ECO:0000256" key="4">
    <source>
        <dbReference type="RuleBase" id="RU003345"/>
    </source>
</evidence>
<name>A0A0F0KRF5_9MICO</name>
<dbReference type="FunFam" id="3.40.605.10:FF:000001">
    <property type="entry name" value="Aldehyde dehydrogenase 1"/>
    <property type="match status" value="1"/>
</dbReference>
<comment type="similarity">
    <text evidence="1 4">Belongs to the aldehyde dehydrogenase family.</text>
</comment>
<dbReference type="GO" id="GO:0019145">
    <property type="term" value="F:aminobutyraldehyde dehydrogenase (NAD+) activity"/>
    <property type="evidence" value="ECO:0007669"/>
    <property type="project" value="UniProtKB-EC"/>
</dbReference>
<evidence type="ECO:0000313" key="6">
    <source>
        <dbReference type="EMBL" id="KJL23069.1"/>
    </source>
</evidence>
<comment type="caution">
    <text evidence="6">The sequence shown here is derived from an EMBL/GenBank/DDBJ whole genome shotgun (WGS) entry which is preliminary data.</text>
</comment>
<protein>
    <submittedName>
        <fullName evidence="6">Gamma-aminobutyraldehyde dehydrogenase</fullName>
        <ecNumber evidence="6">1.2.1.19</ecNumber>
    </submittedName>
</protein>
<proteinExistence type="inferred from homology"/>
<dbReference type="AlphaFoldDB" id="A0A0F0KRF5"/>
<evidence type="ECO:0000256" key="1">
    <source>
        <dbReference type="ARBA" id="ARBA00009986"/>
    </source>
</evidence>
<feature type="active site" evidence="3">
    <location>
        <position position="273"/>
    </location>
</feature>
<dbReference type="PANTHER" id="PTHR11699">
    <property type="entry name" value="ALDEHYDE DEHYDROGENASE-RELATED"/>
    <property type="match status" value="1"/>
</dbReference>
<dbReference type="PROSITE" id="PS00687">
    <property type="entry name" value="ALDEHYDE_DEHYDR_GLU"/>
    <property type="match status" value="1"/>
</dbReference>
<organism evidence="6 7">
    <name type="scientific">Microbacterium foliorum</name>
    <dbReference type="NCBI Taxonomy" id="104336"/>
    <lineage>
        <taxon>Bacteria</taxon>
        <taxon>Bacillati</taxon>
        <taxon>Actinomycetota</taxon>
        <taxon>Actinomycetes</taxon>
        <taxon>Micrococcales</taxon>
        <taxon>Microbacteriaceae</taxon>
        <taxon>Microbacterium</taxon>
    </lineage>
</organism>
<dbReference type="NCBIfam" id="NF010000">
    <property type="entry name" value="PRK13473.1"/>
    <property type="match status" value="1"/>
</dbReference>
<dbReference type="CDD" id="cd07092">
    <property type="entry name" value="ALDH_ABALDH-YdcW"/>
    <property type="match status" value="1"/>
</dbReference>
<dbReference type="InterPro" id="IPR016162">
    <property type="entry name" value="Ald_DH_N"/>
</dbReference>
<dbReference type="SUPFAM" id="SSF53720">
    <property type="entry name" value="ALDH-like"/>
    <property type="match status" value="1"/>
</dbReference>
<accession>A0A0F0KRF5</accession>
<feature type="domain" description="Aldehyde dehydrogenase" evidence="5">
    <location>
        <begin position="44"/>
        <end position="496"/>
    </location>
</feature>
<dbReference type="InterPro" id="IPR029510">
    <property type="entry name" value="Ald_DH_CS_GLU"/>
</dbReference>
<dbReference type="FunFam" id="3.40.309.10:FF:000009">
    <property type="entry name" value="Aldehyde dehydrogenase A"/>
    <property type="match status" value="1"/>
</dbReference>
<dbReference type="PATRIC" id="fig|104336.4.peg.1272"/>
<gene>
    <name evidence="6" type="primary">prr</name>
    <name evidence="6" type="ORF">RN50_01240</name>
</gene>
<dbReference type="InterPro" id="IPR015590">
    <property type="entry name" value="Aldehyde_DH_dom"/>
</dbReference>
<sequence length="501" mass="53599">MATDSIAQIKRLFCIRKRIASMAGMATELLQNFIGGRYVAVSGQGRMPLIDPVTEQSYGELPVSDTSDVDAAYTAAAAAFPIWRDTTPADRQLALFRIADAMQARAEEFADLESKDTGKPRSTLVDDEIVQSIDQLRFFAGAARSLEGRAAGEYLAGHTSFVRREPIGVIGQVTPWNYPLNMAVWKIAPALAAGNTVVLKPAESTPLTTLLLAEIVALHTPAGTLNVVLGDRDTGVALVEHPTPQMVAITGSVRAGMAVARSAANDVKRVHLELGGKAPAVVFPDADLDKAASGIIAGAFFNAGQDCTAATRVLVHSSVHDEFVAALVEKAKTAARTGGPQEEGILYGPLSSAAQLAQVQGFIDRLPAHARIETGGARQGDTGYFFEATIVSGLHQDDEAVQGEIFGPVLTVQSFETPEQALEMANDVPYALASSVWTTDHARAMRFSRDLDFGCVWINTHIPFVSDMPHGGFKHSGYGKDLSQYGFDDYTRIKHVMSALD</sequence>
<keyword evidence="2 4" id="KW-0560">Oxidoreductase</keyword>
<evidence type="ECO:0000256" key="3">
    <source>
        <dbReference type="PROSITE-ProRule" id="PRU10007"/>
    </source>
</evidence>
<dbReference type="PROSITE" id="PS00070">
    <property type="entry name" value="ALDEHYDE_DEHYDR_CYS"/>
    <property type="match status" value="1"/>
</dbReference>
<dbReference type="Proteomes" id="UP000033572">
    <property type="component" value="Unassembled WGS sequence"/>
</dbReference>
<dbReference type="InterPro" id="IPR016160">
    <property type="entry name" value="Ald_DH_CS_CYS"/>
</dbReference>
<reference evidence="6 7" key="1">
    <citation type="submission" date="2015-02" db="EMBL/GenBank/DDBJ databases">
        <title>Draft genome sequences of ten Microbacterium spp. with emphasis on heavy metal contaminated environments.</title>
        <authorList>
            <person name="Corretto E."/>
        </authorList>
    </citation>
    <scope>NUCLEOTIDE SEQUENCE [LARGE SCALE GENOMIC DNA]</scope>
    <source>
        <strain evidence="6 7">DSM 12966</strain>
    </source>
</reference>
<dbReference type="Gene3D" id="3.40.605.10">
    <property type="entry name" value="Aldehyde Dehydrogenase, Chain A, domain 1"/>
    <property type="match status" value="1"/>
</dbReference>
<dbReference type="EC" id="1.2.1.19" evidence="6"/>